<keyword evidence="5" id="KW-0479">Metal-binding</keyword>
<feature type="transmembrane region" description="Helical" evidence="7">
    <location>
        <begin position="480"/>
        <end position="499"/>
    </location>
</feature>
<evidence type="ECO:0000256" key="2">
    <source>
        <dbReference type="ARBA" id="ARBA00022692"/>
    </source>
</evidence>
<feature type="region of interest" description="Disordered" evidence="6">
    <location>
        <begin position="168"/>
        <end position="219"/>
    </location>
</feature>
<feature type="transmembrane region" description="Helical" evidence="7">
    <location>
        <begin position="344"/>
        <end position="363"/>
    </location>
</feature>
<protein>
    <submittedName>
        <fullName evidence="8">KLLA0F15510p</fullName>
    </submittedName>
</protein>
<dbReference type="FunCoup" id="Q6CJW2">
    <property type="interactions" value="46"/>
</dbReference>
<evidence type="ECO:0000256" key="1">
    <source>
        <dbReference type="ARBA" id="ARBA00004141"/>
    </source>
</evidence>
<evidence type="ECO:0000256" key="7">
    <source>
        <dbReference type="SAM" id="Phobius"/>
    </source>
</evidence>
<gene>
    <name evidence="8" type="ORF">KLLA0_F15510g</name>
</gene>
<dbReference type="PaxDb" id="284590-Q6CJW2"/>
<comment type="subcellular location">
    <subcellularLocation>
        <location evidence="1">Membrane</location>
        <topology evidence="1">Multi-pass membrane protein</topology>
    </subcellularLocation>
</comment>
<dbReference type="eggNOG" id="KOG0748">
    <property type="taxonomic scope" value="Eukaryota"/>
</dbReference>
<dbReference type="Pfam" id="PF03006">
    <property type="entry name" value="HlyIII"/>
    <property type="match status" value="1"/>
</dbReference>
<keyword evidence="2 7" id="KW-0812">Transmembrane</keyword>
<name>Q6CJW2_KLULA</name>
<dbReference type="GO" id="GO:0046872">
    <property type="term" value="F:metal ion binding"/>
    <property type="evidence" value="ECO:0007669"/>
    <property type="project" value="UniProtKB-KW"/>
</dbReference>
<keyword evidence="9" id="KW-1185">Reference proteome</keyword>
<dbReference type="InterPro" id="IPR004254">
    <property type="entry name" value="AdipoR/HlyIII-related"/>
</dbReference>
<evidence type="ECO:0000313" key="9">
    <source>
        <dbReference type="Proteomes" id="UP000000598"/>
    </source>
</evidence>
<dbReference type="GO" id="GO:0038023">
    <property type="term" value="F:signaling receptor activity"/>
    <property type="evidence" value="ECO:0007669"/>
    <property type="project" value="TreeGrafter"/>
</dbReference>
<feature type="transmembrane region" description="Helical" evidence="7">
    <location>
        <begin position="450"/>
        <end position="468"/>
    </location>
</feature>
<evidence type="ECO:0000313" key="8">
    <source>
        <dbReference type="EMBL" id="CAG98485.1"/>
    </source>
</evidence>
<evidence type="ECO:0000256" key="5">
    <source>
        <dbReference type="PIRSR" id="PIRSR604254-1"/>
    </source>
</evidence>
<sequence length="622" mass="71878">MSKSEDFIMEYTSENVTGVDNEFSLSSEDEYVALTRLARFIKSANQKLEKLESVLPSTSVATTTSLPRQGFNKLRQRGRKFLRWNNKPVEAEKEVSYQDFINNPDAPAFYRFLKRTTEELTAVLPENDTETMIAEEFERSLNRSSITSPLLKFSQIYDDHFTSFASSSTTLHSSTKDSTRSSSQTSSKMPRFDDSISHSALSSSHSNSSDDNCQDNSRYDSHNVSSFSINKLKLDRSEMCELETIDDKCVDIDTQQVIQTLDFLDEHLDLFIEDPHSIKKTIQFYNWDNACDLGRQRHLHFYELPFPWRENRYIIHGYRFYDSHVKSVLSVVNWYGWHNETLNIWSHLFGAVYLAYLLFIQLPTTKVFMSQDVPLFGKLIIQVFLIAGVKCLLSSSVWHTLNGTCCLPLRCKFACIDYTGITVLITASILSTEFVSVYNLATQSLSTSMTVYMSLSLCLGIFGSFMNWSPRFDRPESRPFRIAFYVLLAGLGMISFLHLTISRGIDHSSQFFKPVWNRSLIWYLIGVVFYGSFIPERWRTDVELDYTIPTDAELCSNLDILTKHKHVHFRAVPSKSSRTGFFSLWWVDYFLSSHTLWHFFVLLGVIGHYNALLDMFETKWQL</sequence>
<feature type="transmembrane region" description="Helical" evidence="7">
    <location>
        <begin position="595"/>
        <end position="613"/>
    </location>
</feature>
<keyword evidence="4 7" id="KW-0472">Membrane</keyword>
<dbReference type="PANTHER" id="PTHR20855">
    <property type="entry name" value="ADIPOR/PROGESTIN RECEPTOR-RELATED"/>
    <property type="match status" value="1"/>
</dbReference>
<feature type="binding site" evidence="5">
    <location>
        <position position="399"/>
    </location>
    <ligand>
        <name>Zn(2+)</name>
        <dbReference type="ChEBI" id="CHEBI:29105"/>
    </ligand>
</feature>
<keyword evidence="5" id="KW-0862">Zinc</keyword>
<dbReference type="KEGG" id="kla:KLLA0_F15510g"/>
<proteinExistence type="predicted"/>
<feature type="transmembrane region" description="Helical" evidence="7">
    <location>
        <begin position="375"/>
        <end position="398"/>
    </location>
</feature>
<dbReference type="Proteomes" id="UP000000598">
    <property type="component" value="Chromosome F"/>
</dbReference>
<dbReference type="EMBL" id="CR382126">
    <property type="protein sequence ID" value="CAG98485.1"/>
    <property type="molecule type" value="Genomic_DNA"/>
</dbReference>
<evidence type="ECO:0000256" key="4">
    <source>
        <dbReference type="ARBA" id="ARBA00023136"/>
    </source>
</evidence>
<feature type="transmembrane region" description="Helical" evidence="7">
    <location>
        <begin position="418"/>
        <end position="438"/>
    </location>
</feature>
<organism evidence="8 9">
    <name type="scientific">Kluyveromyces lactis (strain ATCC 8585 / CBS 2359 / DSM 70799 / NBRC 1267 / NRRL Y-1140 / WM37)</name>
    <name type="common">Yeast</name>
    <name type="synonym">Candida sphaerica</name>
    <dbReference type="NCBI Taxonomy" id="284590"/>
    <lineage>
        <taxon>Eukaryota</taxon>
        <taxon>Fungi</taxon>
        <taxon>Dikarya</taxon>
        <taxon>Ascomycota</taxon>
        <taxon>Saccharomycotina</taxon>
        <taxon>Saccharomycetes</taxon>
        <taxon>Saccharomycetales</taxon>
        <taxon>Saccharomycetaceae</taxon>
        <taxon>Kluyveromyces</taxon>
    </lineage>
</organism>
<evidence type="ECO:0000256" key="6">
    <source>
        <dbReference type="SAM" id="MobiDB-lite"/>
    </source>
</evidence>
<dbReference type="GO" id="GO:0016020">
    <property type="term" value="C:membrane"/>
    <property type="evidence" value="ECO:0007669"/>
    <property type="project" value="UniProtKB-SubCell"/>
</dbReference>
<evidence type="ECO:0000256" key="3">
    <source>
        <dbReference type="ARBA" id="ARBA00022989"/>
    </source>
</evidence>
<keyword evidence="3 7" id="KW-1133">Transmembrane helix</keyword>
<dbReference type="PANTHER" id="PTHR20855:SF97">
    <property type="entry name" value="ADIPOR-LIKE RECEPTOR IZH3-RELATED"/>
    <property type="match status" value="1"/>
</dbReference>
<dbReference type="AlphaFoldDB" id="Q6CJW2"/>
<dbReference type="STRING" id="284590.Q6CJW2"/>
<reference evidence="8 9" key="1">
    <citation type="journal article" date="2004" name="Nature">
        <title>Genome evolution in yeasts.</title>
        <authorList>
            <consortium name="Genolevures"/>
            <person name="Dujon B."/>
            <person name="Sherman D."/>
            <person name="Fischer G."/>
            <person name="Durrens P."/>
            <person name="Casaregola S."/>
            <person name="Lafontaine I."/>
            <person name="de Montigny J."/>
            <person name="Marck C."/>
            <person name="Neuveglise C."/>
            <person name="Talla E."/>
            <person name="Goffard N."/>
            <person name="Frangeul L."/>
            <person name="Aigle M."/>
            <person name="Anthouard V."/>
            <person name="Babour A."/>
            <person name="Barbe V."/>
            <person name="Barnay S."/>
            <person name="Blanchin S."/>
            <person name="Beckerich J.M."/>
            <person name="Beyne E."/>
            <person name="Bleykasten C."/>
            <person name="Boisrame A."/>
            <person name="Boyer J."/>
            <person name="Cattolico L."/>
            <person name="Confanioleri F."/>
            <person name="de Daruvar A."/>
            <person name="Despons L."/>
            <person name="Fabre E."/>
            <person name="Fairhead C."/>
            <person name="Ferry-Dumazet H."/>
            <person name="Groppi A."/>
            <person name="Hantraye F."/>
            <person name="Hennequin C."/>
            <person name="Jauniaux N."/>
            <person name="Joyet P."/>
            <person name="Kachouri R."/>
            <person name="Kerrest A."/>
            <person name="Koszul R."/>
            <person name="Lemaire M."/>
            <person name="Lesur I."/>
            <person name="Ma L."/>
            <person name="Muller H."/>
            <person name="Nicaud J.M."/>
            <person name="Nikolski M."/>
            <person name="Oztas S."/>
            <person name="Ozier-Kalogeropoulos O."/>
            <person name="Pellenz S."/>
            <person name="Potier S."/>
            <person name="Richard G.F."/>
            <person name="Straub M.L."/>
            <person name="Suleau A."/>
            <person name="Swennene D."/>
            <person name="Tekaia F."/>
            <person name="Wesolowski-Louvel M."/>
            <person name="Westhof E."/>
            <person name="Wirth B."/>
            <person name="Zeniou-Meyer M."/>
            <person name="Zivanovic I."/>
            <person name="Bolotin-Fukuhara M."/>
            <person name="Thierry A."/>
            <person name="Bouchier C."/>
            <person name="Caudron B."/>
            <person name="Scarpelli C."/>
            <person name="Gaillardin C."/>
            <person name="Weissenbach J."/>
            <person name="Wincker P."/>
            <person name="Souciet J.L."/>
        </authorList>
    </citation>
    <scope>NUCLEOTIDE SEQUENCE [LARGE SCALE GENOMIC DNA]</scope>
    <source>
        <strain evidence="9">ATCC 8585 / CBS 2359 / DSM 70799 / NBRC 1267 / NRRL Y-1140 / WM37</strain>
    </source>
</reference>
<dbReference type="InParanoid" id="Q6CJW2"/>
<accession>Q6CJW2</accession>
<dbReference type="HOGENOM" id="CLU_025943_0_0_1"/>
<dbReference type="GO" id="GO:0006882">
    <property type="term" value="P:intracellular zinc ion homeostasis"/>
    <property type="evidence" value="ECO:0007669"/>
    <property type="project" value="TreeGrafter"/>
</dbReference>
<feature type="compositionally biased region" description="Low complexity" evidence="6">
    <location>
        <begin position="197"/>
        <end position="216"/>
    </location>
</feature>
<feature type="transmembrane region" description="Helical" evidence="7">
    <location>
        <begin position="520"/>
        <end position="538"/>
    </location>
</feature>